<accession>A0AAV1C156</accession>
<dbReference type="AlphaFoldDB" id="A0AAV1C156"/>
<proteinExistence type="predicted"/>
<protein>
    <submittedName>
        <fullName evidence="2">OLC1v1022249C1</fullName>
    </submittedName>
</protein>
<dbReference type="PANTHER" id="PTHR40891">
    <property type="entry name" value="DUF295 DOMAIN-CONTAINING PROTEIN"/>
    <property type="match status" value="1"/>
</dbReference>
<name>A0AAV1C156_OLDCO</name>
<feature type="region of interest" description="Disordered" evidence="1">
    <location>
        <begin position="1"/>
        <end position="26"/>
    </location>
</feature>
<keyword evidence="3" id="KW-1185">Reference proteome</keyword>
<dbReference type="Proteomes" id="UP001161247">
    <property type="component" value="Chromosome 1"/>
</dbReference>
<organism evidence="2 3">
    <name type="scientific">Oldenlandia corymbosa var. corymbosa</name>
    <dbReference type="NCBI Taxonomy" id="529605"/>
    <lineage>
        <taxon>Eukaryota</taxon>
        <taxon>Viridiplantae</taxon>
        <taxon>Streptophyta</taxon>
        <taxon>Embryophyta</taxon>
        <taxon>Tracheophyta</taxon>
        <taxon>Spermatophyta</taxon>
        <taxon>Magnoliopsida</taxon>
        <taxon>eudicotyledons</taxon>
        <taxon>Gunneridae</taxon>
        <taxon>Pentapetalae</taxon>
        <taxon>asterids</taxon>
        <taxon>lamiids</taxon>
        <taxon>Gentianales</taxon>
        <taxon>Rubiaceae</taxon>
        <taxon>Rubioideae</taxon>
        <taxon>Spermacoceae</taxon>
        <taxon>Hedyotis-Oldenlandia complex</taxon>
        <taxon>Oldenlandia</taxon>
    </lineage>
</organism>
<evidence type="ECO:0000256" key="1">
    <source>
        <dbReference type="SAM" id="MobiDB-lite"/>
    </source>
</evidence>
<sequence length="194" mass="21905">MAAGAAREESSKSMIQQHGSSSLPPQYPYPYLAFAHGEEQENQSFFDVTSSEPGTKSIPEFKNEPEVISSQGWLILYHYPGTSSPHMELQLWNPITLESIHLPPLNLGPCDVGGVIIILTKPPTDPDTPPPRIMFRHVQDDDEKDWTYRVCDEEIDKFDDDLEVWDSDFRVVLCNDKIYVLQCLSIASLLPSIL</sequence>
<feature type="compositionally biased region" description="Basic and acidic residues" evidence="1">
    <location>
        <begin position="1"/>
        <end position="11"/>
    </location>
</feature>
<evidence type="ECO:0000313" key="3">
    <source>
        <dbReference type="Proteomes" id="UP001161247"/>
    </source>
</evidence>
<evidence type="ECO:0000313" key="2">
    <source>
        <dbReference type="EMBL" id="CAI9088022.1"/>
    </source>
</evidence>
<reference evidence="2" key="1">
    <citation type="submission" date="2023-03" db="EMBL/GenBank/DDBJ databases">
        <authorList>
            <person name="Julca I."/>
        </authorList>
    </citation>
    <scope>NUCLEOTIDE SEQUENCE</scope>
</reference>
<dbReference type="EMBL" id="OX459118">
    <property type="protein sequence ID" value="CAI9088022.1"/>
    <property type="molecule type" value="Genomic_DNA"/>
</dbReference>
<gene>
    <name evidence="2" type="ORF">OLC1_LOCUS696</name>
</gene>
<dbReference type="PANTHER" id="PTHR40891:SF1">
    <property type="entry name" value="DUF295 DOMAIN-CONTAINING PROTEIN"/>
    <property type="match status" value="1"/>
</dbReference>